<sequence>MDSSPITFGTTDSCGSTFNSRNIIKNKVVSSFKSLSTNTPLGGLLAHDMGLGITIQAIALIGTSKEWLITKPKLSTPISLNNQLEIRNIKAFSGWSTASQHLPWLHSSLIIQG</sequence>
<evidence type="ECO:0000256" key="2">
    <source>
        <dbReference type="ARBA" id="ARBA00022840"/>
    </source>
</evidence>
<keyword evidence="2" id="KW-0067">ATP-binding</keyword>
<dbReference type="Pfam" id="PF00176">
    <property type="entry name" value="SNF2-rel_dom"/>
    <property type="match status" value="1"/>
</dbReference>
<dbReference type="Proteomes" id="UP000765509">
    <property type="component" value="Unassembled WGS sequence"/>
</dbReference>
<protein>
    <recommendedName>
        <fullName evidence="3">SNF2 N-terminal domain-containing protein</fullName>
    </recommendedName>
</protein>
<gene>
    <name evidence="4" type="ORF">O181_005223</name>
</gene>
<name>A0A9Q3BI41_9BASI</name>
<dbReference type="AlphaFoldDB" id="A0A9Q3BI41"/>
<organism evidence="4 5">
    <name type="scientific">Austropuccinia psidii MF-1</name>
    <dbReference type="NCBI Taxonomy" id="1389203"/>
    <lineage>
        <taxon>Eukaryota</taxon>
        <taxon>Fungi</taxon>
        <taxon>Dikarya</taxon>
        <taxon>Basidiomycota</taxon>
        <taxon>Pucciniomycotina</taxon>
        <taxon>Pucciniomycetes</taxon>
        <taxon>Pucciniales</taxon>
        <taxon>Sphaerophragmiaceae</taxon>
        <taxon>Austropuccinia</taxon>
    </lineage>
</organism>
<comment type="caution">
    <text evidence="4">The sequence shown here is derived from an EMBL/GenBank/DDBJ whole genome shotgun (WGS) entry which is preliminary data.</text>
</comment>
<dbReference type="InterPro" id="IPR000330">
    <property type="entry name" value="SNF2_N"/>
</dbReference>
<reference evidence="4" key="1">
    <citation type="submission" date="2021-03" db="EMBL/GenBank/DDBJ databases">
        <title>Draft genome sequence of rust myrtle Austropuccinia psidii MF-1, a brazilian biotype.</title>
        <authorList>
            <person name="Quecine M.C."/>
            <person name="Pachon D.M.R."/>
            <person name="Bonatelli M.L."/>
            <person name="Correr F.H."/>
            <person name="Franceschini L.M."/>
            <person name="Leite T.F."/>
            <person name="Margarido G.R.A."/>
            <person name="Almeida C.A."/>
            <person name="Ferrarezi J.A."/>
            <person name="Labate C.A."/>
        </authorList>
    </citation>
    <scope>NUCLEOTIDE SEQUENCE</scope>
    <source>
        <strain evidence="4">MF-1</strain>
    </source>
</reference>
<dbReference type="GO" id="GO:0005524">
    <property type="term" value="F:ATP binding"/>
    <property type="evidence" value="ECO:0007669"/>
    <property type="project" value="InterPro"/>
</dbReference>
<keyword evidence="5" id="KW-1185">Reference proteome</keyword>
<feature type="domain" description="SNF2 N-terminal" evidence="3">
    <location>
        <begin position="28"/>
        <end position="66"/>
    </location>
</feature>
<dbReference type="InterPro" id="IPR038718">
    <property type="entry name" value="SNF2-like_sf"/>
</dbReference>
<evidence type="ECO:0000256" key="1">
    <source>
        <dbReference type="ARBA" id="ARBA00022741"/>
    </source>
</evidence>
<accession>A0A9Q3BI41</accession>
<proteinExistence type="predicted"/>
<dbReference type="OrthoDB" id="2801544at2759"/>
<evidence type="ECO:0000313" key="4">
    <source>
        <dbReference type="EMBL" id="MBW0465508.1"/>
    </source>
</evidence>
<dbReference type="Gene3D" id="3.40.50.10810">
    <property type="entry name" value="Tandem AAA-ATPase domain"/>
    <property type="match status" value="1"/>
</dbReference>
<evidence type="ECO:0000259" key="3">
    <source>
        <dbReference type="Pfam" id="PF00176"/>
    </source>
</evidence>
<evidence type="ECO:0000313" key="5">
    <source>
        <dbReference type="Proteomes" id="UP000765509"/>
    </source>
</evidence>
<keyword evidence="1" id="KW-0547">Nucleotide-binding</keyword>
<dbReference type="EMBL" id="AVOT02001060">
    <property type="protein sequence ID" value="MBW0465508.1"/>
    <property type="molecule type" value="Genomic_DNA"/>
</dbReference>